<keyword evidence="9 12" id="KW-0472">Membrane</keyword>
<evidence type="ECO:0000256" key="6">
    <source>
        <dbReference type="ARBA" id="ARBA00022989"/>
    </source>
</evidence>
<dbReference type="Proteomes" id="UP000694845">
    <property type="component" value="Unplaced"/>
</dbReference>
<evidence type="ECO:0000256" key="8">
    <source>
        <dbReference type="ARBA" id="ARBA00023040"/>
    </source>
</evidence>
<keyword evidence="11" id="KW-0807">Transducer</keyword>
<evidence type="ECO:0000256" key="1">
    <source>
        <dbReference type="ARBA" id="ARBA00004141"/>
    </source>
</evidence>
<gene>
    <name evidence="15" type="primary">LOC110983891</name>
</gene>
<dbReference type="AlphaFoldDB" id="A0A8B7Z0U2"/>
<dbReference type="GO" id="GO:0007602">
    <property type="term" value="P:phototransduction"/>
    <property type="evidence" value="ECO:0007669"/>
    <property type="project" value="UniProtKB-KW"/>
</dbReference>
<evidence type="ECO:0000256" key="9">
    <source>
        <dbReference type="ARBA" id="ARBA00023136"/>
    </source>
</evidence>
<name>A0A8B7Z0U2_ACAPL</name>
<keyword evidence="2" id="KW-0600">Photoreceptor protein</keyword>
<dbReference type="OrthoDB" id="2101615at2759"/>
<dbReference type="PRINTS" id="PR00237">
    <property type="entry name" value="GPCRRHODOPSN"/>
</dbReference>
<keyword evidence="5" id="KW-0681">Retinal protein</keyword>
<feature type="domain" description="G-protein coupled receptors family 1 profile" evidence="13">
    <location>
        <begin position="1"/>
        <end position="97"/>
    </location>
</feature>
<comment type="subcellular location">
    <subcellularLocation>
        <location evidence="1">Membrane</location>
        <topology evidence="1">Multi-pass membrane protein</topology>
    </subcellularLocation>
</comment>
<keyword evidence="3" id="KW-0716">Sensory transduction</keyword>
<dbReference type="InterPro" id="IPR017452">
    <property type="entry name" value="GPCR_Rhodpsn_7TM"/>
</dbReference>
<evidence type="ECO:0000256" key="12">
    <source>
        <dbReference type="SAM" id="Phobius"/>
    </source>
</evidence>
<evidence type="ECO:0000256" key="7">
    <source>
        <dbReference type="ARBA" id="ARBA00022991"/>
    </source>
</evidence>
<keyword evidence="14" id="KW-1185">Reference proteome</keyword>
<feature type="transmembrane region" description="Helical" evidence="12">
    <location>
        <begin position="77"/>
        <end position="100"/>
    </location>
</feature>
<evidence type="ECO:0000313" key="15">
    <source>
        <dbReference type="RefSeq" id="XP_022099223.1"/>
    </source>
</evidence>
<accession>A0A8B7Z0U2</accession>
<evidence type="ECO:0000256" key="11">
    <source>
        <dbReference type="ARBA" id="ARBA00023224"/>
    </source>
</evidence>
<evidence type="ECO:0000256" key="2">
    <source>
        <dbReference type="ARBA" id="ARBA00022543"/>
    </source>
</evidence>
<evidence type="ECO:0000256" key="10">
    <source>
        <dbReference type="ARBA" id="ARBA00023170"/>
    </source>
</evidence>
<dbReference type="GO" id="GO:0004930">
    <property type="term" value="F:G protein-coupled receptor activity"/>
    <property type="evidence" value="ECO:0007669"/>
    <property type="project" value="UniProtKB-KW"/>
</dbReference>
<dbReference type="RefSeq" id="XP_022099223.1">
    <property type="nucleotide sequence ID" value="XM_022243531.1"/>
</dbReference>
<dbReference type="Pfam" id="PF00001">
    <property type="entry name" value="7tm_1"/>
    <property type="match status" value="1"/>
</dbReference>
<dbReference type="OMA" id="AKMAFVM"/>
<dbReference type="PROSITE" id="PS00238">
    <property type="entry name" value="OPSIN"/>
    <property type="match status" value="1"/>
</dbReference>
<dbReference type="GeneID" id="110983891"/>
<dbReference type="GO" id="GO:0009881">
    <property type="term" value="F:photoreceptor activity"/>
    <property type="evidence" value="ECO:0007669"/>
    <property type="project" value="UniProtKB-KW"/>
</dbReference>
<dbReference type="KEGG" id="aplc:110983891"/>
<dbReference type="GO" id="GO:0016020">
    <property type="term" value="C:membrane"/>
    <property type="evidence" value="ECO:0007669"/>
    <property type="project" value="UniProtKB-SubCell"/>
</dbReference>
<evidence type="ECO:0000256" key="5">
    <source>
        <dbReference type="ARBA" id="ARBA00022925"/>
    </source>
</evidence>
<proteinExistence type="predicted"/>
<evidence type="ECO:0000259" key="13">
    <source>
        <dbReference type="PROSITE" id="PS50262"/>
    </source>
</evidence>
<evidence type="ECO:0000256" key="3">
    <source>
        <dbReference type="ARBA" id="ARBA00022606"/>
    </source>
</evidence>
<dbReference type="SUPFAM" id="SSF81321">
    <property type="entry name" value="Family A G protein-coupled receptor-like"/>
    <property type="match status" value="1"/>
</dbReference>
<evidence type="ECO:0000313" key="14">
    <source>
        <dbReference type="Proteomes" id="UP000694845"/>
    </source>
</evidence>
<keyword evidence="6 12" id="KW-1133">Transmembrane helix</keyword>
<keyword evidence="10" id="KW-0675">Receptor</keyword>
<keyword evidence="7" id="KW-0157">Chromophore</keyword>
<dbReference type="InterPro" id="IPR027430">
    <property type="entry name" value="Retinal_BS"/>
</dbReference>
<dbReference type="Gene3D" id="1.20.1070.10">
    <property type="entry name" value="Rhodopsin 7-helix transmembrane proteins"/>
    <property type="match status" value="1"/>
</dbReference>
<sequence>MILVLPLSVIVFSYTKILVTVKKMAKCQVSNRQSRRAEKKVTIMVVVMIVAFMVAWSPYAILALYSAFGNSAYVTPLVATLPAMFAKSSTAYNPVIYFLLHDKLRVAPQCRPGTRTAVSVVIGDGKGPCAGQTATGKARAGPQRLQA</sequence>
<feature type="transmembrane region" description="Helical" evidence="12">
    <location>
        <begin position="41"/>
        <end position="65"/>
    </location>
</feature>
<organism evidence="14 15">
    <name type="scientific">Acanthaster planci</name>
    <name type="common">Crown-of-thorns starfish</name>
    <dbReference type="NCBI Taxonomy" id="133434"/>
    <lineage>
        <taxon>Eukaryota</taxon>
        <taxon>Metazoa</taxon>
        <taxon>Echinodermata</taxon>
        <taxon>Eleutherozoa</taxon>
        <taxon>Asterozoa</taxon>
        <taxon>Asteroidea</taxon>
        <taxon>Valvatacea</taxon>
        <taxon>Valvatida</taxon>
        <taxon>Acanthasteridae</taxon>
        <taxon>Acanthaster</taxon>
    </lineage>
</organism>
<keyword evidence="8" id="KW-0297">G-protein coupled receptor</keyword>
<evidence type="ECO:0000256" key="4">
    <source>
        <dbReference type="ARBA" id="ARBA00022692"/>
    </source>
</evidence>
<dbReference type="InterPro" id="IPR000276">
    <property type="entry name" value="GPCR_Rhodpsn"/>
</dbReference>
<reference evidence="15" key="1">
    <citation type="submission" date="2025-08" db="UniProtKB">
        <authorList>
            <consortium name="RefSeq"/>
        </authorList>
    </citation>
    <scope>IDENTIFICATION</scope>
</reference>
<protein>
    <submittedName>
        <fullName evidence="15">Rhodopsin-like</fullName>
    </submittedName>
</protein>
<dbReference type="PANTHER" id="PTHR24240">
    <property type="entry name" value="OPSIN"/>
    <property type="match status" value="1"/>
</dbReference>
<dbReference type="InterPro" id="IPR050125">
    <property type="entry name" value="GPCR_opsins"/>
</dbReference>
<dbReference type="PROSITE" id="PS50262">
    <property type="entry name" value="G_PROTEIN_RECEP_F1_2"/>
    <property type="match status" value="1"/>
</dbReference>
<keyword evidence="4 12" id="KW-0812">Transmembrane</keyword>